<feature type="domain" description="Filamentation induced by cAMP protein Fic-like C-terminal" evidence="1">
    <location>
        <begin position="1"/>
        <end position="47"/>
    </location>
</feature>
<evidence type="ECO:0000259" key="1">
    <source>
        <dbReference type="Pfam" id="PF21247"/>
    </source>
</evidence>
<reference evidence="2 3" key="1">
    <citation type="submission" date="2022-06" db="EMBL/GenBank/DDBJ databases">
        <title>A taxonomic note on the genus Prevotella: Description of four novel genera and emended description of the genera Hallella and Xylanibacter.</title>
        <authorList>
            <person name="Hitch T.C.A."/>
        </authorList>
    </citation>
    <scope>NUCLEOTIDE SEQUENCE [LARGE SCALE GENOMIC DNA]</scope>
    <source>
        <strain evidence="2 3">DSM 100619</strain>
    </source>
</reference>
<evidence type="ECO:0000313" key="2">
    <source>
        <dbReference type="EMBL" id="MCO6024982.1"/>
    </source>
</evidence>
<dbReference type="InterPro" id="IPR049514">
    <property type="entry name" value="Fic-like_C"/>
</dbReference>
<evidence type="ECO:0000313" key="3">
    <source>
        <dbReference type="Proteomes" id="UP001204015"/>
    </source>
</evidence>
<keyword evidence="3" id="KW-1185">Reference proteome</keyword>
<gene>
    <name evidence="2" type="ORF">NG821_03830</name>
</gene>
<dbReference type="EMBL" id="JAMXLY010000009">
    <property type="protein sequence ID" value="MCO6024982.1"/>
    <property type="molecule type" value="Genomic_DNA"/>
</dbReference>
<organism evidence="2 3">
    <name type="scientific">Segatella cerevisiae</name>
    <dbReference type="NCBI Taxonomy" id="2053716"/>
    <lineage>
        <taxon>Bacteria</taxon>
        <taxon>Pseudomonadati</taxon>
        <taxon>Bacteroidota</taxon>
        <taxon>Bacteroidia</taxon>
        <taxon>Bacteroidales</taxon>
        <taxon>Prevotellaceae</taxon>
        <taxon>Segatella</taxon>
    </lineage>
</organism>
<proteinExistence type="predicted"/>
<dbReference type="Proteomes" id="UP001204015">
    <property type="component" value="Unassembled WGS sequence"/>
</dbReference>
<accession>A0ABT1BV64</accession>
<protein>
    <recommendedName>
        <fullName evidence="1">Filamentation induced by cAMP protein Fic-like C-terminal domain-containing protein</fullName>
    </recommendedName>
</protein>
<dbReference type="Pfam" id="PF21247">
    <property type="entry name" value="Fic-like_C"/>
    <property type="match status" value="1"/>
</dbReference>
<name>A0ABT1BV64_9BACT</name>
<sequence length="47" mass="5386">MGEKYLSMTEMMSISDFKDRKNFREIGVNLALSDGAIERLYPNEPTS</sequence>
<comment type="caution">
    <text evidence="2">The sequence shown here is derived from an EMBL/GenBank/DDBJ whole genome shotgun (WGS) entry which is preliminary data.</text>
</comment>